<dbReference type="RefSeq" id="WP_068114887.1">
    <property type="nucleotide sequence ID" value="NZ_CP015079.1"/>
</dbReference>
<feature type="transmembrane region" description="Helical" evidence="2">
    <location>
        <begin position="131"/>
        <end position="153"/>
    </location>
</feature>
<organism evidence="3 4">
    <name type="scientific">Nocardioides dokdonensis FR1436</name>
    <dbReference type="NCBI Taxonomy" id="1300347"/>
    <lineage>
        <taxon>Bacteria</taxon>
        <taxon>Bacillati</taxon>
        <taxon>Actinomycetota</taxon>
        <taxon>Actinomycetes</taxon>
        <taxon>Propionibacteriales</taxon>
        <taxon>Nocardioidaceae</taxon>
        <taxon>Nocardioides</taxon>
    </lineage>
</organism>
<accession>A0A1A9GN11</accession>
<gene>
    <name evidence="3" type="ORF">I601_2634</name>
</gene>
<keyword evidence="4" id="KW-1185">Reference proteome</keyword>
<dbReference type="Proteomes" id="UP000077868">
    <property type="component" value="Chromosome"/>
</dbReference>
<keyword evidence="2" id="KW-0812">Transmembrane</keyword>
<dbReference type="Pfam" id="PF11241">
    <property type="entry name" value="DUF3043"/>
    <property type="match status" value="1"/>
</dbReference>
<feature type="region of interest" description="Disordered" evidence="1">
    <location>
        <begin position="1"/>
        <end position="74"/>
    </location>
</feature>
<dbReference type="AlphaFoldDB" id="A0A1A9GN11"/>
<dbReference type="InterPro" id="IPR021403">
    <property type="entry name" value="DUF3043"/>
</dbReference>
<feature type="transmembrane region" description="Helical" evidence="2">
    <location>
        <begin position="105"/>
        <end position="125"/>
    </location>
</feature>
<keyword evidence="2" id="KW-0472">Membrane</keyword>
<evidence type="ECO:0000313" key="3">
    <source>
        <dbReference type="EMBL" id="ANH39050.1"/>
    </source>
</evidence>
<name>A0A1A9GN11_9ACTN</name>
<evidence type="ECO:0000256" key="2">
    <source>
        <dbReference type="SAM" id="Phobius"/>
    </source>
</evidence>
<evidence type="ECO:0008006" key="5">
    <source>
        <dbReference type="Google" id="ProtNLM"/>
    </source>
</evidence>
<evidence type="ECO:0000313" key="4">
    <source>
        <dbReference type="Proteomes" id="UP000077868"/>
    </source>
</evidence>
<evidence type="ECO:0000256" key="1">
    <source>
        <dbReference type="SAM" id="MobiDB-lite"/>
    </source>
</evidence>
<protein>
    <recommendedName>
        <fullName evidence="5">DUF3043 domain-containing protein</fullName>
    </recommendedName>
</protein>
<dbReference type="PATRIC" id="fig|1300347.3.peg.2626"/>
<dbReference type="EMBL" id="CP015079">
    <property type="protein sequence ID" value="ANH39050.1"/>
    <property type="molecule type" value="Genomic_DNA"/>
</dbReference>
<dbReference type="STRING" id="1300347.I601_2634"/>
<proteinExistence type="predicted"/>
<sequence length="203" mass="22945">MFRRSKSESVPDASTSPTSALGPEQAPPGGKGRPTPTRKEAEAMARARAKPPRTRREIAQAQRSTRGESTARVKAGMKAGEERYLMARDKGPVRRFTRDFVDARFSFIELMIPLLVLTMVFTYSGNEGLQSFGSSVLLLAMLLVVLDMVLLRFRLRRELAVRFADESLKGTTYYAITRAMQMRFMRLPKTQVKIGQTLPEHYR</sequence>
<keyword evidence="2" id="KW-1133">Transmembrane helix</keyword>
<dbReference type="KEGG" id="ndk:I601_2634"/>
<reference evidence="3 4" key="1">
    <citation type="submission" date="2016-03" db="EMBL/GenBank/DDBJ databases">
        <title>Complete genome sequence of a soil Actinobacterium, Nocardioides dokdonensis FR1436.</title>
        <authorList>
            <person name="Kwon S.-K."/>
            <person name="Kim K."/>
            <person name="Kim J.F."/>
        </authorList>
    </citation>
    <scope>NUCLEOTIDE SEQUENCE [LARGE SCALE GENOMIC DNA]</scope>
    <source>
        <strain evidence="3 4">FR1436</strain>
    </source>
</reference>